<dbReference type="SUPFAM" id="SSF56349">
    <property type="entry name" value="DNA breaking-rejoining enzymes"/>
    <property type="match status" value="1"/>
</dbReference>
<dbReference type="GO" id="GO:0015074">
    <property type="term" value="P:DNA integration"/>
    <property type="evidence" value="ECO:0007669"/>
    <property type="project" value="InterPro"/>
</dbReference>
<dbReference type="CDD" id="cd01189">
    <property type="entry name" value="INT_ICEBs1_C_like"/>
    <property type="match status" value="1"/>
</dbReference>
<name>A0A380LGY6_9FIRM</name>
<dbReference type="InterPro" id="IPR010998">
    <property type="entry name" value="Integrase_recombinase_N"/>
</dbReference>
<dbReference type="Pfam" id="PF00589">
    <property type="entry name" value="Phage_integrase"/>
    <property type="match status" value="1"/>
</dbReference>
<keyword evidence="2" id="KW-0238">DNA-binding</keyword>
<dbReference type="Gene3D" id="1.10.443.10">
    <property type="entry name" value="Intergrase catalytic core"/>
    <property type="match status" value="1"/>
</dbReference>
<dbReference type="OrthoDB" id="9785687at2"/>
<evidence type="ECO:0000259" key="4">
    <source>
        <dbReference type="PROSITE" id="PS51898"/>
    </source>
</evidence>
<gene>
    <name evidence="5" type="primary">xerC_1</name>
    <name evidence="5" type="ORF">NCTC11087_00036</name>
</gene>
<dbReference type="InterPro" id="IPR050090">
    <property type="entry name" value="Tyrosine_recombinase_XerCD"/>
</dbReference>
<dbReference type="PANTHER" id="PTHR30349">
    <property type="entry name" value="PHAGE INTEGRASE-RELATED"/>
    <property type="match status" value="1"/>
</dbReference>
<dbReference type="InterPro" id="IPR013762">
    <property type="entry name" value="Integrase-like_cat_sf"/>
</dbReference>
<dbReference type="EMBL" id="UHFX01000003">
    <property type="protein sequence ID" value="SUO03184.1"/>
    <property type="molecule type" value="Genomic_DNA"/>
</dbReference>
<sequence>MTIRKRASKKTKNGYVYEVNFQYKHLGVTQHYWKGGFKTKQEAQDHEDLKKAELCIYGKPLRECKKTLKQIYDEFMEVAEAEYQHNTIYNTKKVLHHWNGKDAVVDLGNMKLSDINYNVLQNYFNLRKLCGKATNEDIKSSLARIFKYAIRQGYIQSNPLEYVRIQGIETKKDKHVLTYLEYLSILEALKNKNTFDWDAIAMAVQIGFYTGMRISEVMALHKDDFDFDEDLIYVHRKLIYKGLSQDKIKAVDQMKSEKSKAYIPMPKDLKEAMIEWFKFNPYDRVICNEDGNYFNPDSVGNRLRNVTNQLGIPFHFHLLRHTYTTYLVNAHVDVKVAQELLRHANFNTTMTVYAHVEDEKKKSIVNTVFGENLAKMHKNKNTLS</sequence>
<dbReference type="GO" id="GO:0003677">
    <property type="term" value="F:DNA binding"/>
    <property type="evidence" value="ECO:0007669"/>
    <property type="project" value="UniProtKB-KW"/>
</dbReference>
<accession>A0A380LGY6</accession>
<organism evidence="5 6">
    <name type="scientific">Faecalicoccus pleomorphus</name>
    <dbReference type="NCBI Taxonomy" id="1323"/>
    <lineage>
        <taxon>Bacteria</taxon>
        <taxon>Bacillati</taxon>
        <taxon>Bacillota</taxon>
        <taxon>Erysipelotrichia</taxon>
        <taxon>Erysipelotrichales</taxon>
        <taxon>Erysipelotrichaceae</taxon>
        <taxon>Faecalicoccus</taxon>
    </lineage>
</organism>
<keyword evidence="3" id="KW-0233">DNA recombination</keyword>
<dbReference type="InterPro" id="IPR002104">
    <property type="entry name" value="Integrase_catalytic"/>
</dbReference>
<reference evidence="5 6" key="1">
    <citation type="submission" date="2018-06" db="EMBL/GenBank/DDBJ databases">
        <authorList>
            <consortium name="Pathogen Informatics"/>
            <person name="Doyle S."/>
        </authorList>
    </citation>
    <scope>NUCLEOTIDE SEQUENCE [LARGE SCALE GENOMIC DNA]</scope>
    <source>
        <strain evidence="5 6">NCTC11087</strain>
    </source>
</reference>
<evidence type="ECO:0000256" key="3">
    <source>
        <dbReference type="ARBA" id="ARBA00023172"/>
    </source>
</evidence>
<dbReference type="InterPro" id="IPR011010">
    <property type="entry name" value="DNA_brk_join_enz"/>
</dbReference>
<comment type="similarity">
    <text evidence="1">Belongs to the 'phage' integrase family.</text>
</comment>
<dbReference type="Proteomes" id="UP000255523">
    <property type="component" value="Unassembled WGS sequence"/>
</dbReference>
<evidence type="ECO:0000256" key="2">
    <source>
        <dbReference type="ARBA" id="ARBA00023125"/>
    </source>
</evidence>
<evidence type="ECO:0000313" key="5">
    <source>
        <dbReference type="EMBL" id="SUO03184.1"/>
    </source>
</evidence>
<dbReference type="Gene3D" id="1.10.150.130">
    <property type="match status" value="1"/>
</dbReference>
<dbReference type="PROSITE" id="PS51898">
    <property type="entry name" value="TYR_RECOMBINASE"/>
    <property type="match status" value="1"/>
</dbReference>
<protein>
    <submittedName>
        <fullName evidence="5">Site-specific recombinase, phage integrase family</fullName>
    </submittedName>
</protein>
<dbReference type="GO" id="GO:0006310">
    <property type="term" value="P:DNA recombination"/>
    <property type="evidence" value="ECO:0007669"/>
    <property type="project" value="UniProtKB-KW"/>
</dbReference>
<dbReference type="PANTHER" id="PTHR30349:SF64">
    <property type="entry name" value="PROPHAGE INTEGRASE INTD-RELATED"/>
    <property type="match status" value="1"/>
</dbReference>
<evidence type="ECO:0000313" key="6">
    <source>
        <dbReference type="Proteomes" id="UP000255523"/>
    </source>
</evidence>
<keyword evidence="6" id="KW-1185">Reference proteome</keyword>
<proteinExistence type="inferred from homology"/>
<dbReference type="AlphaFoldDB" id="A0A380LGY6"/>
<dbReference type="Pfam" id="PF14657">
    <property type="entry name" value="Arm-DNA-bind_4"/>
    <property type="match status" value="1"/>
</dbReference>
<evidence type="ECO:0000256" key="1">
    <source>
        <dbReference type="ARBA" id="ARBA00008857"/>
    </source>
</evidence>
<dbReference type="InterPro" id="IPR028259">
    <property type="entry name" value="AP2-like_int_N"/>
</dbReference>
<dbReference type="RefSeq" id="WP_022790604.1">
    <property type="nucleotide sequence ID" value="NZ_UHFX01000003.1"/>
</dbReference>
<dbReference type="GeneID" id="77461041"/>
<feature type="domain" description="Tyr recombinase" evidence="4">
    <location>
        <begin position="172"/>
        <end position="366"/>
    </location>
</feature>